<keyword evidence="2" id="KW-1185">Reference proteome</keyword>
<dbReference type="AlphaFoldDB" id="A0A0B7MKP0"/>
<evidence type="ECO:0000313" key="2">
    <source>
        <dbReference type="Proteomes" id="UP000046155"/>
    </source>
</evidence>
<reference evidence="2" key="1">
    <citation type="submission" date="2015-01" db="EMBL/GenBank/DDBJ databases">
        <authorList>
            <person name="Manzoor Shahid"/>
            <person name="Zubair Saima"/>
        </authorList>
    </citation>
    <scope>NUCLEOTIDE SEQUENCE [LARGE SCALE GENOMIC DNA]</scope>
    <source>
        <strain evidence="2">Sp3</strain>
    </source>
</reference>
<evidence type="ECO:0000313" key="1">
    <source>
        <dbReference type="EMBL" id="CEO88723.1"/>
    </source>
</evidence>
<sequence length="65" mass="7830">MRLLGRFNPRTRTGCDLSLPYALPVLRWFQSTHPHGVRRELRKRTLQVYSFNPRTRTGCDMRYHL</sequence>
<dbReference type="EMBL" id="CDRZ01000167">
    <property type="protein sequence ID" value="CEO88723.1"/>
    <property type="molecule type" value="Genomic_DNA"/>
</dbReference>
<protein>
    <submittedName>
        <fullName evidence="1">Uncharacterized protein</fullName>
    </submittedName>
</protein>
<dbReference type="Proteomes" id="UP000046155">
    <property type="component" value="Unassembled WGS sequence"/>
</dbReference>
<name>A0A0B7MKP0_9FIRM</name>
<gene>
    <name evidence="1" type="ORF">SSCH_2490003</name>
</gene>
<proteinExistence type="predicted"/>
<accession>A0A0B7MKP0</accession>
<organism evidence="1 2">
    <name type="scientific">Syntrophaceticus schinkii</name>
    <dbReference type="NCBI Taxonomy" id="499207"/>
    <lineage>
        <taxon>Bacteria</taxon>
        <taxon>Bacillati</taxon>
        <taxon>Bacillota</taxon>
        <taxon>Clostridia</taxon>
        <taxon>Thermoanaerobacterales</taxon>
        <taxon>Thermoanaerobacterales Family III. Incertae Sedis</taxon>
        <taxon>Syntrophaceticus</taxon>
    </lineage>
</organism>